<evidence type="ECO:0000313" key="2">
    <source>
        <dbReference type="EMBL" id="GAA3352164.1"/>
    </source>
</evidence>
<dbReference type="EMBL" id="BAAAYK010000011">
    <property type="protein sequence ID" value="GAA3353187.1"/>
    <property type="molecule type" value="Genomic_DNA"/>
</dbReference>
<evidence type="ECO:0000313" key="7">
    <source>
        <dbReference type="EMBL" id="GAA3352316.1"/>
    </source>
</evidence>
<sequence>MIFQNKDEVHGVVRKIDGGMLELSGTLRKFGVPKGMGTSLNKLKNAVGDLVAHLEMVQRRGE</sequence>
<evidence type="ECO:0000313" key="18">
    <source>
        <dbReference type="EMBL" id="GAA3353121.1"/>
    </source>
</evidence>
<evidence type="ECO:0000313" key="1">
    <source>
        <dbReference type="EMBL" id="GAA3352137.1"/>
    </source>
</evidence>
<comment type="caution">
    <text evidence="22">The sequence shown here is derived from an EMBL/GenBank/DDBJ whole genome shotgun (WGS) entry which is preliminary data.</text>
</comment>
<dbReference type="EMBL" id="BAAAYK010000011">
    <property type="protein sequence ID" value="GAA3353092.1"/>
    <property type="molecule type" value="Genomic_DNA"/>
</dbReference>
<proteinExistence type="predicted"/>
<evidence type="ECO:0000313" key="23">
    <source>
        <dbReference type="Proteomes" id="UP001500483"/>
    </source>
</evidence>
<dbReference type="EMBL" id="BAAAYK010000006">
    <property type="protein sequence ID" value="GAA3352646.1"/>
    <property type="molecule type" value="Genomic_DNA"/>
</dbReference>
<protein>
    <recommendedName>
        <fullName evidence="24">50S ribosomal protein L10</fullName>
    </recommendedName>
</protein>
<dbReference type="EMBL" id="BAAAYK010000002">
    <property type="protein sequence ID" value="GAA3352164.1"/>
    <property type="molecule type" value="Genomic_DNA"/>
</dbReference>
<evidence type="ECO:0000313" key="9">
    <source>
        <dbReference type="EMBL" id="GAA3352613.1"/>
    </source>
</evidence>
<evidence type="ECO:0000313" key="19">
    <source>
        <dbReference type="EMBL" id="GAA3353155.1"/>
    </source>
</evidence>
<name>A0ABP6S2L1_9PSEU</name>
<dbReference type="EMBL" id="BAAAYK010000002">
    <property type="protein sequence ID" value="GAA3352254.1"/>
    <property type="molecule type" value="Genomic_DNA"/>
</dbReference>
<gene>
    <name evidence="1" type="ORF">GCM10020366_00480</name>
    <name evidence="2" type="ORF">GCM10020366_00750</name>
    <name evidence="3" type="ORF">GCM10020366_00930</name>
    <name evidence="4" type="ORF">GCM10020366_01090</name>
    <name evidence="5" type="ORF">GCM10020366_01250</name>
    <name evidence="6" type="ORF">GCM10020366_01410</name>
    <name evidence="7" type="ORF">GCM10020366_01560</name>
    <name evidence="8" type="ORF">GCM10020366_02250</name>
    <name evidence="9" type="ORF">GCM10020366_02910</name>
    <name evidence="10" type="ORF">GCM10020366_03070</name>
    <name evidence="11" type="ORF">GCM10020366_03230</name>
    <name evidence="12" type="ORF">GCM10020366_03390</name>
    <name evidence="13" type="ORF">GCM10020366_03660</name>
    <name evidence="14" type="ORF">GCM10020366_03820</name>
    <name evidence="15" type="ORF">GCM10020366_04850</name>
    <name evidence="16" type="ORF">GCM10020366_05020</name>
    <name evidence="17" type="ORF">GCM10020366_05170</name>
    <name evidence="18" type="ORF">GCM10020366_05330</name>
    <name evidence="19" type="ORF">GCM10020366_05490</name>
    <name evidence="20" type="ORF">GCM10020366_05650</name>
    <name evidence="21" type="ORF">GCM10020366_62540</name>
    <name evidence="22" type="ORF">GCM10020366_69490</name>
</gene>
<evidence type="ECO:0000313" key="6">
    <source>
        <dbReference type="EMBL" id="GAA3352287.1"/>
    </source>
</evidence>
<evidence type="ECO:0008006" key="24">
    <source>
        <dbReference type="Google" id="ProtNLM"/>
    </source>
</evidence>
<reference evidence="22" key="3">
    <citation type="submission" date="2023-12" db="EMBL/GenBank/DDBJ databases">
        <authorList>
            <person name="Sun Q."/>
            <person name="Inoue M."/>
        </authorList>
    </citation>
    <scope>NUCLEOTIDE SEQUENCE</scope>
    <source>
        <strain evidence="22">JCM 9687</strain>
    </source>
</reference>
<evidence type="ECO:0000313" key="12">
    <source>
        <dbReference type="EMBL" id="GAA3352708.1"/>
    </source>
</evidence>
<dbReference type="EMBL" id="BAAAYK010000002">
    <property type="protein sequence ID" value="GAA3352221.1"/>
    <property type="molecule type" value="Genomic_DNA"/>
</dbReference>
<evidence type="ECO:0000313" key="17">
    <source>
        <dbReference type="EMBL" id="GAA3353092.1"/>
    </source>
</evidence>
<evidence type="ECO:0000313" key="3">
    <source>
        <dbReference type="EMBL" id="GAA3352187.1"/>
    </source>
</evidence>
<evidence type="ECO:0000313" key="22">
    <source>
        <dbReference type="EMBL" id="GAA3366269.1"/>
    </source>
</evidence>
<dbReference type="EMBL" id="BAAAYK010000002">
    <property type="protein sequence ID" value="GAA3352287.1"/>
    <property type="molecule type" value="Genomic_DNA"/>
</dbReference>
<evidence type="ECO:0000313" key="10">
    <source>
        <dbReference type="EMBL" id="GAA3352646.1"/>
    </source>
</evidence>
<dbReference type="EMBL" id="BAAAYK010000006">
    <property type="protein sequence ID" value="GAA3352676.1"/>
    <property type="molecule type" value="Genomic_DNA"/>
</dbReference>
<dbReference type="EMBL" id="BAAAYK010000038">
    <property type="protein sequence ID" value="GAA3364874.1"/>
    <property type="molecule type" value="Genomic_DNA"/>
</dbReference>
<dbReference type="EMBL" id="BAAAYK010000002">
    <property type="protein sequence ID" value="GAA3352316.1"/>
    <property type="molecule type" value="Genomic_DNA"/>
</dbReference>
<dbReference type="EMBL" id="BAAAYK010000038">
    <property type="protein sequence ID" value="GAA3366269.1"/>
    <property type="molecule type" value="Genomic_DNA"/>
</dbReference>
<reference evidence="22" key="1">
    <citation type="journal article" date="2014" name="Int. J. Syst. Evol. Microbiol.">
        <title>Complete genome of a new Firmicutes species belonging to the dominant human colonic microbiota ('Ruminococcus bicirculans') reveals two chromosomes and a selective capacity to utilize plant glucans.</title>
        <authorList>
            <consortium name="NISC Comparative Sequencing Program"/>
            <person name="Wegmann U."/>
            <person name="Louis P."/>
            <person name="Goesmann A."/>
            <person name="Henrissat B."/>
            <person name="Duncan S.H."/>
            <person name="Flint H.J."/>
        </authorList>
    </citation>
    <scope>NUCLEOTIDE SEQUENCE</scope>
    <source>
        <strain evidence="22">JCM 9687</strain>
    </source>
</reference>
<dbReference type="EMBL" id="BAAAYK010000011">
    <property type="protein sequence ID" value="GAA3353121.1"/>
    <property type="molecule type" value="Genomic_DNA"/>
</dbReference>
<evidence type="ECO:0000313" key="20">
    <source>
        <dbReference type="EMBL" id="GAA3353187.1"/>
    </source>
</evidence>
<dbReference type="EMBL" id="BAAAYK010000011">
    <property type="protein sequence ID" value="GAA3353059.1"/>
    <property type="molecule type" value="Genomic_DNA"/>
</dbReference>
<dbReference type="Proteomes" id="UP001500483">
    <property type="component" value="Unassembled WGS sequence"/>
</dbReference>
<dbReference type="EMBL" id="BAAAYK010000007">
    <property type="protein sequence ID" value="GAA3352770.1"/>
    <property type="molecule type" value="Genomic_DNA"/>
</dbReference>
<organism evidence="22 23">
    <name type="scientific">Saccharopolyspora gregorii</name>
    <dbReference type="NCBI Taxonomy" id="33914"/>
    <lineage>
        <taxon>Bacteria</taxon>
        <taxon>Bacillati</taxon>
        <taxon>Actinomycetota</taxon>
        <taxon>Actinomycetes</taxon>
        <taxon>Pseudonocardiales</taxon>
        <taxon>Pseudonocardiaceae</taxon>
        <taxon>Saccharopolyspora</taxon>
    </lineage>
</organism>
<evidence type="ECO:0000313" key="14">
    <source>
        <dbReference type="EMBL" id="GAA3352801.1"/>
    </source>
</evidence>
<accession>A0ABP6S2L1</accession>
<evidence type="ECO:0000313" key="15">
    <source>
        <dbReference type="EMBL" id="GAA3353024.1"/>
    </source>
</evidence>
<evidence type="ECO:0000313" key="21">
    <source>
        <dbReference type="EMBL" id="GAA3364874.1"/>
    </source>
</evidence>
<evidence type="ECO:0000313" key="8">
    <source>
        <dbReference type="EMBL" id="GAA3352471.1"/>
    </source>
</evidence>
<evidence type="ECO:0000313" key="5">
    <source>
        <dbReference type="EMBL" id="GAA3352254.1"/>
    </source>
</evidence>
<evidence type="ECO:0000313" key="4">
    <source>
        <dbReference type="EMBL" id="GAA3352221.1"/>
    </source>
</evidence>
<dbReference type="EMBL" id="BAAAYK010000002">
    <property type="protein sequence ID" value="GAA3352187.1"/>
    <property type="molecule type" value="Genomic_DNA"/>
</dbReference>
<evidence type="ECO:0000313" key="13">
    <source>
        <dbReference type="EMBL" id="GAA3352770.1"/>
    </source>
</evidence>
<dbReference type="EMBL" id="BAAAYK010000004">
    <property type="protein sequence ID" value="GAA3352471.1"/>
    <property type="molecule type" value="Genomic_DNA"/>
</dbReference>
<dbReference type="EMBL" id="BAAAYK010000011">
    <property type="protein sequence ID" value="GAA3353024.1"/>
    <property type="molecule type" value="Genomic_DNA"/>
</dbReference>
<dbReference type="EMBL" id="BAAAYK010000007">
    <property type="protein sequence ID" value="GAA3352801.1"/>
    <property type="molecule type" value="Genomic_DNA"/>
</dbReference>
<dbReference type="EMBL" id="BAAAYK010000001">
    <property type="protein sequence ID" value="GAA3352137.1"/>
    <property type="molecule type" value="Genomic_DNA"/>
</dbReference>
<keyword evidence="23" id="KW-1185">Reference proteome</keyword>
<evidence type="ECO:0000313" key="16">
    <source>
        <dbReference type="EMBL" id="GAA3353059.1"/>
    </source>
</evidence>
<dbReference type="EMBL" id="BAAAYK010000006">
    <property type="protein sequence ID" value="GAA3352613.1"/>
    <property type="molecule type" value="Genomic_DNA"/>
</dbReference>
<dbReference type="EMBL" id="BAAAYK010000011">
    <property type="protein sequence ID" value="GAA3353155.1"/>
    <property type="molecule type" value="Genomic_DNA"/>
</dbReference>
<evidence type="ECO:0000313" key="11">
    <source>
        <dbReference type="EMBL" id="GAA3352676.1"/>
    </source>
</evidence>
<reference evidence="23" key="2">
    <citation type="journal article" date="2019" name="Int. J. Syst. Evol. Microbiol.">
        <title>The Global Catalogue of Microorganisms (GCM) 10K type strain sequencing project: providing services to taxonomists for standard genome sequencing and annotation.</title>
        <authorList>
            <consortium name="The Broad Institute Genomics Platform"/>
            <consortium name="The Broad Institute Genome Sequencing Center for Infectious Disease"/>
            <person name="Wu L."/>
            <person name="Ma J."/>
        </authorList>
    </citation>
    <scope>NUCLEOTIDE SEQUENCE [LARGE SCALE GENOMIC DNA]</scope>
    <source>
        <strain evidence="23">JCM 9687</strain>
    </source>
</reference>
<dbReference type="EMBL" id="BAAAYK010000006">
    <property type="protein sequence ID" value="GAA3352708.1"/>
    <property type="molecule type" value="Genomic_DNA"/>
</dbReference>
<dbReference type="RefSeq" id="WP_344923651.1">
    <property type="nucleotide sequence ID" value="NZ_BAAAYK010000001.1"/>
</dbReference>